<dbReference type="EMBL" id="GG738850">
    <property type="protein sequence ID" value="EFC48580.1"/>
    <property type="molecule type" value="Genomic_DNA"/>
</dbReference>
<dbReference type="InterPro" id="IPR004000">
    <property type="entry name" value="Actin"/>
</dbReference>
<dbReference type="SMART" id="SM00268">
    <property type="entry name" value="ACTIN"/>
    <property type="match status" value="1"/>
</dbReference>
<protein>
    <recommendedName>
        <fullName evidence="4">Actin</fullName>
    </recommendedName>
</protein>
<dbReference type="Gene3D" id="3.90.640.10">
    <property type="entry name" value="Actin, Chain A, domain 4"/>
    <property type="match status" value="1"/>
</dbReference>
<dbReference type="Pfam" id="PF00022">
    <property type="entry name" value="Actin"/>
    <property type="match status" value="2"/>
</dbReference>
<accession>D2V369</accession>
<name>D2V369_NAEGR</name>
<reference evidence="2 3" key="1">
    <citation type="journal article" date="2010" name="Cell">
        <title>The genome of Naegleria gruberi illuminates early eukaryotic versatility.</title>
        <authorList>
            <person name="Fritz-Laylin L.K."/>
            <person name="Prochnik S.E."/>
            <person name="Ginger M.L."/>
            <person name="Dacks J.B."/>
            <person name="Carpenter M.L."/>
            <person name="Field M.C."/>
            <person name="Kuo A."/>
            <person name="Paredez A."/>
            <person name="Chapman J."/>
            <person name="Pham J."/>
            <person name="Shu S."/>
            <person name="Neupane R."/>
            <person name="Cipriano M."/>
            <person name="Mancuso J."/>
            <person name="Tu H."/>
            <person name="Salamov A."/>
            <person name="Lindquist E."/>
            <person name="Shapiro H."/>
            <person name="Lucas S."/>
            <person name="Grigoriev I.V."/>
            <person name="Cande W.Z."/>
            <person name="Fulton C."/>
            <person name="Rokhsar D.S."/>
            <person name="Dawson S.C."/>
        </authorList>
    </citation>
    <scope>NUCLEOTIDE SEQUENCE [LARGE SCALE GENOMIC DNA]</scope>
    <source>
        <strain evidence="2 3">NEG-M</strain>
    </source>
</reference>
<dbReference type="GeneID" id="8852444"/>
<dbReference type="STRING" id="5762.D2V369"/>
<dbReference type="VEuPathDB" id="AmoebaDB:NAEGRDRAFT_30796"/>
<gene>
    <name evidence="2" type="ORF">NAEGRDRAFT_30796</name>
</gene>
<dbReference type="eggNOG" id="KOG0676">
    <property type="taxonomic scope" value="Eukaryota"/>
</dbReference>
<comment type="similarity">
    <text evidence="1">Belongs to the actin family.</text>
</comment>
<dbReference type="Gene3D" id="3.30.420.40">
    <property type="match status" value="2"/>
</dbReference>
<dbReference type="AlphaFoldDB" id="D2V369"/>
<evidence type="ECO:0000313" key="2">
    <source>
        <dbReference type="EMBL" id="EFC48580.1"/>
    </source>
</evidence>
<dbReference type="InterPro" id="IPR043129">
    <property type="entry name" value="ATPase_NBD"/>
</dbReference>
<dbReference type="SUPFAM" id="SSF53067">
    <property type="entry name" value="Actin-like ATPase domain"/>
    <property type="match status" value="2"/>
</dbReference>
<organism evidence="3">
    <name type="scientific">Naegleria gruberi</name>
    <name type="common">Amoeba</name>
    <dbReference type="NCBI Taxonomy" id="5762"/>
    <lineage>
        <taxon>Eukaryota</taxon>
        <taxon>Discoba</taxon>
        <taxon>Heterolobosea</taxon>
        <taxon>Tetramitia</taxon>
        <taxon>Eutetramitia</taxon>
        <taxon>Vahlkampfiidae</taxon>
        <taxon>Naegleria</taxon>
    </lineage>
</organism>
<proteinExistence type="inferred from homology"/>
<dbReference type="KEGG" id="ngr:NAEGRDRAFT_30796"/>
<keyword evidence="3" id="KW-1185">Reference proteome</keyword>
<evidence type="ECO:0000313" key="3">
    <source>
        <dbReference type="Proteomes" id="UP000006671"/>
    </source>
</evidence>
<evidence type="ECO:0008006" key="4">
    <source>
        <dbReference type="Google" id="ProtNLM"/>
    </source>
</evidence>
<dbReference type="InParanoid" id="D2V369"/>
<sequence length="380" mass="42779">MTQFPVVLDLGSHTFKVGLASEDAPSNIVLNRLAQNKNDTNSEIMIGDLIPVGNWNRYWRGLTRLIFPVQSGMISEEKYLNAIMKHLFYNELRVSPDESSLLMSECPAVSVEEMPSYRRKMINYLMEDLNLREVSFIPTSTLSAFAQGELNAVVVEIGEETNHVSSVVEGRTVSESMMRMNSISGLALSEHMSNISQVYATQREIREYGIGEMKKDYMYVALDYEKEMEQFNSQAKLQTKSYDLPSSGPVEVPFTAEACKYTEALFNPNIIGIENGIGVHECILQSIKKVNSDSVESKLYRSIILSGGSTLLTGFDTRLREEMIELIPDSKIRASPERGNLPWIGGSIIGSMSNFQEKCITRDQFLEEGIDMILQKFQLL</sequence>
<dbReference type="Proteomes" id="UP000006671">
    <property type="component" value="Unassembled WGS sequence"/>
</dbReference>
<dbReference type="RefSeq" id="XP_002681324.1">
    <property type="nucleotide sequence ID" value="XM_002681278.1"/>
</dbReference>
<dbReference type="PANTHER" id="PTHR11937">
    <property type="entry name" value="ACTIN"/>
    <property type="match status" value="1"/>
</dbReference>
<evidence type="ECO:0000256" key="1">
    <source>
        <dbReference type="RuleBase" id="RU000487"/>
    </source>
</evidence>